<comment type="caution">
    <text evidence="1">The sequence shown here is derived from an EMBL/GenBank/DDBJ whole genome shotgun (WGS) entry which is preliminary data.</text>
</comment>
<organism evidence="1">
    <name type="scientific">bioreactor metagenome</name>
    <dbReference type="NCBI Taxonomy" id="1076179"/>
    <lineage>
        <taxon>unclassified sequences</taxon>
        <taxon>metagenomes</taxon>
        <taxon>ecological metagenomes</taxon>
    </lineage>
</organism>
<sequence>MFGIFAHLIFADKAFVFKGRLPISLQNQIFFQGIVQNQTIFVPVFRNVAHAELASLANGSHCNVMPQKGDMAAAQLFKARKSGHKFALAIPFNSGKADDFPLTYLQRNVFDSIVFMQLAGYREIAHMQHGLAGRDFILFHGKAYFPAHHHARELLFGGILNIYGTDALTLAQHGASVRNRHNFIELMGNEENGFSFLGERAHNGH</sequence>
<reference evidence="1" key="1">
    <citation type="submission" date="2019-08" db="EMBL/GenBank/DDBJ databases">
        <authorList>
            <person name="Kucharzyk K."/>
            <person name="Murdoch R.W."/>
            <person name="Higgins S."/>
            <person name="Loffler F."/>
        </authorList>
    </citation>
    <scope>NUCLEOTIDE SEQUENCE</scope>
</reference>
<gene>
    <name evidence="1" type="ORF">SDC9_117347</name>
</gene>
<evidence type="ECO:0000313" key="1">
    <source>
        <dbReference type="EMBL" id="MPM70392.1"/>
    </source>
</evidence>
<proteinExistence type="predicted"/>
<dbReference type="EMBL" id="VSSQ01023446">
    <property type="protein sequence ID" value="MPM70392.1"/>
    <property type="molecule type" value="Genomic_DNA"/>
</dbReference>
<dbReference type="AlphaFoldDB" id="A0A645BYI7"/>
<accession>A0A645BYI7</accession>
<protein>
    <submittedName>
        <fullName evidence="1">Uncharacterized protein</fullName>
    </submittedName>
</protein>
<name>A0A645BYI7_9ZZZZ</name>